<protein>
    <recommendedName>
        <fullName evidence="1">Band 7 domain-containing protein</fullName>
    </recommendedName>
</protein>
<feature type="domain" description="Band 7" evidence="1">
    <location>
        <begin position="42"/>
        <end position="197"/>
    </location>
</feature>
<gene>
    <name evidence="2" type="ORF">S03H2_65940</name>
</gene>
<accession>X1JFV1</accession>
<dbReference type="EMBL" id="BARU01042996">
    <property type="protein sequence ID" value="GAH77209.1"/>
    <property type="molecule type" value="Genomic_DNA"/>
</dbReference>
<feature type="non-terminal residue" evidence="2">
    <location>
        <position position="198"/>
    </location>
</feature>
<proteinExistence type="predicted"/>
<evidence type="ECO:0000259" key="1">
    <source>
        <dbReference type="Pfam" id="PF01145"/>
    </source>
</evidence>
<feature type="non-terminal residue" evidence="2">
    <location>
        <position position="1"/>
    </location>
</feature>
<reference evidence="2" key="1">
    <citation type="journal article" date="2014" name="Front. Microbiol.">
        <title>High frequency of phylogenetically diverse reductive dehalogenase-homologous genes in deep subseafloor sedimentary metagenomes.</title>
        <authorList>
            <person name="Kawai M."/>
            <person name="Futagami T."/>
            <person name="Toyoda A."/>
            <person name="Takaki Y."/>
            <person name="Nishi S."/>
            <person name="Hori S."/>
            <person name="Arai W."/>
            <person name="Tsubouchi T."/>
            <person name="Morono Y."/>
            <person name="Uchiyama I."/>
            <person name="Ito T."/>
            <person name="Fujiyama A."/>
            <person name="Inagaki F."/>
            <person name="Takami H."/>
        </authorList>
    </citation>
    <scope>NUCLEOTIDE SEQUENCE</scope>
    <source>
        <strain evidence="2">Expedition CK06-06</strain>
    </source>
</reference>
<evidence type="ECO:0000313" key="2">
    <source>
        <dbReference type="EMBL" id="GAH77209.1"/>
    </source>
</evidence>
<comment type="caution">
    <text evidence="2">The sequence shown here is derived from an EMBL/GenBank/DDBJ whole genome shotgun (WGS) entry which is preliminary data.</text>
</comment>
<dbReference type="InterPro" id="IPR001107">
    <property type="entry name" value="Band_7"/>
</dbReference>
<dbReference type="Pfam" id="PF01145">
    <property type="entry name" value="Band_7"/>
    <property type="match status" value="1"/>
</dbReference>
<organism evidence="2">
    <name type="scientific">marine sediment metagenome</name>
    <dbReference type="NCBI Taxonomy" id="412755"/>
    <lineage>
        <taxon>unclassified sequences</taxon>
        <taxon>metagenomes</taxon>
        <taxon>ecological metagenomes</taxon>
    </lineage>
</organism>
<name>X1JFV1_9ZZZZ</name>
<dbReference type="AlphaFoldDB" id="X1JFV1"/>
<sequence length="198" mass="22038">YQDYQAFLDNGGRIGLQHDPVLYGAYALNPFLVSVELVPMLVVEQGQVAVIKAYVGLVTKDTSGAAFKFGSLVKPGHRGIWEEPLRTGKYPINPRCYQAEIVPTEIITLNWAEAVSEAHHLDRQLSQIIGKSREGFVFAIDLQVQIHIPDTRAPKVISMVGTMQNLVNEVLQAAVGNHFRDKLQSMPAVQFIETRQEV</sequence>